<keyword evidence="2" id="KW-1185">Reference proteome</keyword>
<organism evidence="1 2">
    <name type="scientific">Vespula pensylvanica</name>
    <name type="common">Western yellow jacket</name>
    <name type="synonym">Wasp</name>
    <dbReference type="NCBI Taxonomy" id="30213"/>
    <lineage>
        <taxon>Eukaryota</taxon>
        <taxon>Metazoa</taxon>
        <taxon>Ecdysozoa</taxon>
        <taxon>Arthropoda</taxon>
        <taxon>Hexapoda</taxon>
        <taxon>Insecta</taxon>
        <taxon>Pterygota</taxon>
        <taxon>Neoptera</taxon>
        <taxon>Endopterygota</taxon>
        <taxon>Hymenoptera</taxon>
        <taxon>Apocrita</taxon>
        <taxon>Aculeata</taxon>
        <taxon>Vespoidea</taxon>
        <taxon>Vespidae</taxon>
        <taxon>Vespinae</taxon>
        <taxon>Vespula</taxon>
    </lineage>
</organism>
<reference evidence="1" key="1">
    <citation type="journal article" date="2020" name="G3 (Bethesda)">
        <title>High-Quality Assemblies for Three Invasive Social Wasps from the &lt;i&gt;Vespula&lt;/i&gt; Genus.</title>
        <authorList>
            <person name="Harrop T.W.R."/>
            <person name="Guhlin J."/>
            <person name="McLaughlin G.M."/>
            <person name="Permina E."/>
            <person name="Stockwell P."/>
            <person name="Gilligan J."/>
            <person name="Le Lec M.F."/>
            <person name="Gruber M.A.M."/>
            <person name="Quinn O."/>
            <person name="Lovegrove M."/>
            <person name="Duncan E.J."/>
            <person name="Remnant E.J."/>
            <person name="Van Eeckhoven J."/>
            <person name="Graham B."/>
            <person name="Knapp R.A."/>
            <person name="Langford K.W."/>
            <person name="Kronenberg Z."/>
            <person name="Press M.O."/>
            <person name="Eacker S.M."/>
            <person name="Wilson-Rankin E.E."/>
            <person name="Purcell J."/>
            <person name="Lester P.J."/>
            <person name="Dearden P.K."/>
        </authorList>
    </citation>
    <scope>NUCLEOTIDE SEQUENCE</scope>
    <source>
        <strain evidence="1">Volc-1</strain>
    </source>
</reference>
<dbReference type="Proteomes" id="UP000600918">
    <property type="component" value="Unassembled WGS sequence"/>
</dbReference>
<evidence type="ECO:0000313" key="1">
    <source>
        <dbReference type="EMBL" id="KAF7420007.1"/>
    </source>
</evidence>
<evidence type="ECO:0000313" key="2">
    <source>
        <dbReference type="Proteomes" id="UP000600918"/>
    </source>
</evidence>
<dbReference type="AlphaFoldDB" id="A0A834U7K4"/>
<protein>
    <submittedName>
        <fullName evidence="1">Uncharacterized protein</fullName>
    </submittedName>
</protein>
<name>A0A834U7K4_VESPE</name>
<gene>
    <name evidence="1" type="ORF">H0235_010304</name>
</gene>
<dbReference type="EMBL" id="JACSDY010000009">
    <property type="protein sequence ID" value="KAF7420007.1"/>
    <property type="molecule type" value="Genomic_DNA"/>
</dbReference>
<accession>A0A834U7K4</accession>
<sequence length="121" mass="14309">MFFRKHEDSWVGSYKEKFSRRTINDTSLFGFAWYMSLVTISHFIPADRRREREGEPSLEPKVKIPNRPGTIEYLLEELFHAKPYLPFIESQERGRLAILHPPQMHLSSNIFNEFTTSSSIF</sequence>
<comment type="caution">
    <text evidence="1">The sequence shown here is derived from an EMBL/GenBank/DDBJ whole genome shotgun (WGS) entry which is preliminary data.</text>
</comment>
<proteinExistence type="predicted"/>